<dbReference type="SUPFAM" id="SSF50978">
    <property type="entry name" value="WD40 repeat-like"/>
    <property type="match status" value="1"/>
</dbReference>
<dbReference type="InterPro" id="IPR051733">
    <property type="entry name" value="WD_repeat_DCAF13/WDSOF1"/>
</dbReference>
<comment type="caution">
    <text evidence="1">The sequence shown here is derived from an EMBL/GenBank/DDBJ whole genome shotgun (WGS) entry which is preliminary data.</text>
</comment>
<sequence>MSHPLCQVAVDDALPQIAAGVILFASFRLGIKPDFAEVGLVKTVSCGVLTGISHHRRDALFATCGENVHLWEHARSEPLRALNWGVDTVYAVRFNPIEVNVMASASSDRSIVLYDTRESQPLRRVFLEMRSNTVCWNPMEAFIFTCANEDYKWVDTVVNKKNAHSPEPK</sequence>
<dbReference type="EMBL" id="JABSTU010000007">
    <property type="protein sequence ID" value="KAH8026421.1"/>
    <property type="molecule type" value="Genomic_DNA"/>
</dbReference>
<dbReference type="Proteomes" id="UP000821866">
    <property type="component" value="Unassembled WGS sequence"/>
</dbReference>
<reference evidence="1" key="2">
    <citation type="submission" date="2021-09" db="EMBL/GenBank/DDBJ databases">
        <authorList>
            <person name="Jia N."/>
            <person name="Wang J."/>
            <person name="Shi W."/>
            <person name="Du L."/>
            <person name="Sun Y."/>
            <person name="Zhan W."/>
            <person name="Jiang J."/>
            <person name="Wang Q."/>
            <person name="Zhang B."/>
            <person name="Ji P."/>
            <person name="Sakyi L.B."/>
            <person name="Cui X."/>
            <person name="Yuan T."/>
            <person name="Jiang B."/>
            <person name="Yang W."/>
            <person name="Lam T.T.-Y."/>
            <person name="Chang Q."/>
            <person name="Ding S."/>
            <person name="Wang X."/>
            <person name="Zhu J."/>
            <person name="Ruan X."/>
            <person name="Zhao L."/>
            <person name="Wei J."/>
            <person name="Que T."/>
            <person name="Du C."/>
            <person name="Cheng J."/>
            <person name="Dai P."/>
            <person name="Han X."/>
            <person name="Huang E."/>
            <person name="Gao Y."/>
            <person name="Liu J."/>
            <person name="Shao H."/>
            <person name="Ye R."/>
            <person name="Li L."/>
            <person name="Wei W."/>
            <person name="Wang X."/>
            <person name="Wang C."/>
            <person name="Huo Q."/>
            <person name="Li W."/>
            <person name="Guo W."/>
            <person name="Chen H."/>
            <person name="Chen S."/>
            <person name="Zhou L."/>
            <person name="Zhou L."/>
            <person name="Ni X."/>
            <person name="Tian J."/>
            <person name="Zhou Y."/>
            <person name="Sheng Y."/>
            <person name="Liu T."/>
            <person name="Pan Y."/>
            <person name="Xia L."/>
            <person name="Li J."/>
            <person name="Zhao F."/>
            <person name="Cao W."/>
        </authorList>
    </citation>
    <scope>NUCLEOTIDE SEQUENCE</scope>
    <source>
        <strain evidence="1">Rmic-2018</strain>
        <tissue evidence="1">Larvae</tissue>
    </source>
</reference>
<gene>
    <name evidence="1" type="ORF">HPB51_020405</name>
</gene>
<organism evidence="1 2">
    <name type="scientific">Rhipicephalus microplus</name>
    <name type="common">Cattle tick</name>
    <name type="synonym">Boophilus microplus</name>
    <dbReference type="NCBI Taxonomy" id="6941"/>
    <lineage>
        <taxon>Eukaryota</taxon>
        <taxon>Metazoa</taxon>
        <taxon>Ecdysozoa</taxon>
        <taxon>Arthropoda</taxon>
        <taxon>Chelicerata</taxon>
        <taxon>Arachnida</taxon>
        <taxon>Acari</taxon>
        <taxon>Parasitiformes</taxon>
        <taxon>Ixodida</taxon>
        <taxon>Ixodoidea</taxon>
        <taxon>Ixodidae</taxon>
        <taxon>Rhipicephalinae</taxon>
        <taxon>Rhipicephalus</taxon>
        <taxon>Boophilus</taxon>
    </lineage>
</organism>
<dbReference type="PANTHER" id="PTHR22851">
    <property type="entry name" value="U3 SMALL NUCLEOLAR RNA U3 SNORNA ASSOCIATED PROTEIN"/>
    <property type="match status" value="1"/>
</dbReference>
<dbReference type="InterPro" id="IPR015943">
    <property type="entry name" value="WD40/YVTN_repeat-like_dom_sf"/>
</dbReference>
<dbReference type="PANTHER" id="PTHR22851:SF0">
    <property type="entry name" value="DDB1- AND CUL4-ASSOCIATED FACTOR 13"/>
    <property type="match status" value="1"/>
</dbReference>
<dbReference type="GO" id="GO:0032040">
    <property type="term" value="C:small-subunit processome"/>
    <property type="evidence" value="ECO:0007669"/>
    <property type="project" value="TreeGrafter"/>
</dbReference>
<evidence type="ECO:0000313" key="2">
    <source>
        <dbReference type="Proteomes" id="UP000821866"/>
    </source>
</evidence>
<dbReference type="Gene3D" id="2.130.10.10">
    <property type="entry name" value="YVTN repeat-like/Quinoprotein amine dehydrogenase"/>
    <property type="match status" value="1"/>
</dbReference>
<dbReference type="VEuPathDB" id="VectorBase:LOC119169133"/>
<name>A0A9J6DW73_RHIMP</name>
<evidence type="ECO:0000313" key="1">
    <source>
        <dbReference type="EMBL" id="KAH8026421.1"/>
    </source>
</evidence>
<reference evidence="1" key="1">
    <citation type="journal article" date="2020" name="Cell">
        <title>Large-Scale Comparative Analyses of Tick Genomes Elucidate Their Genetic Diversity and Vector Capacities.</title>
        <authorList>
            <consortium name="Tick Genome and Microbiome Consortium (TIGMIC)"/>
            <person name="Jia N."/>
            <person name="Wang J."/>
            <person name="Shi W."/>
            <person name="Du L."/>
            <person name="Sun Y."/>
            <person name="Zhan W."/>
            <person name="Jiang J.F."/>
            <person name="Wang Q."/>
            <person name="Zhang B."/>
            <person name="Ji P."/>
            <person name="Bell-Sakyi L."/>
            <person name="Cui X.M."/>
            <person name="Yuan T.T."/>
            <person name="Jiang B.G."/>
            <person name="Yang W.F."/>
            <person name="Lam T.T."/>
            <person name="Chang Q.C."/>
            <person name="Ding S.J."/>
            <person name="Wang X.J."/>
            <person name="Zhu J.G."/>
            <person name="Ruan X.D."/>
            <person name="Zhao L."/>
            <person name="Wei J.T."/>
            <person name="Ye R.Z."/>
            <person name="Que T.C."/>
            <person name="Du C.H."/>
            <person name="Zhou Y.H."/>
            <person name="Cheng J.X."/>
            <person name="Dai P.F."/>
            <person name="Guo W.B."/>
            <person name="Han X.H."/>
            <person name="Huang E.J."/>
            <person name="Li L.F."/>
            <person name="Wei W."/>
            <person name="Gao Y.C."/>
            <person name="Liu J.Z."/>
            <person name="Shao H.Z."/>
            <person name="Wang X."/>
            <person name="Wang C.C."/>
            <person name="Yang T.C."/>
            <person name="Huo Q.B."/>
            <person name="Li W."/>
            <person name="Chen H.Y."/>
            <person name="Chen S.E."/>
            <person name="Zhou L.G."/>
            <person name="Ni X.B."/>
            <person name="Tian J.H."/>
            <person name="Sheng Y."/>
            <person name="Liu T."/>
            <person name="Pan Y.S."/>
            <person name="Xia L.Y."/>
            <person name="Li J."/>
            <person name="Zhao F."/>
            <person name="Cao W.C."/>
        </authorList>
    </citation>
    <scope>NUCLEOTIDE SEQUENCE</scope>
    <source>
        <strain evidence="1">Rmic-2018</strain>
    </source>
</reference>
<dbReference type="GO" id="GO:0000462">
    <property type="term" value="P:maturation of SSU-rRNA from tricistronic rRNA transcript (SSU-rRNA, 5.8S rRNA, LSU-rRNA)"/>
    <property type="evidence" value="ECO:0007669"/>
    <property type="project" value="TreeGrafter"/>
</dbReference>
<dbReference type="InterPro" id="IPR036322">
    <property type="entry name" value="WD40_repeat_dom_sf"/>
</dbReference>
<keyword evidence="2" id="KW-1185">Reference proteome</keyword>
<proteinExistence type="predicted"/>
<protein>
    <submittedName>
        <fullName evidence="1">Uncharacterized protein</fullName>
    </submittedName>
</protein>
<accession>A0A9J6DW73</accession>
<dbReference type="AlphaFoldDB" id="A0A9J6DW73"/>